<dbReference type="InterPro" id="IPR003744">
    <property type="entry name" value="YhhQ"/>
</dbReference>
<comment type="similarity">
    <text evidence="1">Belongs to the vitamin uptake transporter (VUT/ECF) (TC 2.A.88) family. Q precursor transporter subfamily.</text>
</comment>
<dbReference type="PANTHER" id="PTHR34300">
    <property type="entry name" value="QUEUOSINE PRECURSOR TRANSPORTER-RELATED"/>
    <property type="match status" value="1"/>
</dbReference>
<keyword evidence="1" id="KW-0997">Cell inner membrane</keyword>
<reference evidence="2" key="1">
    <citation type="submission" date="2014-02" db="EMBL/GenBank/DDBJ databases">
        <title>Expanding our view of genomic diversity in Candidatus Accumulibacter clades.</title>
        <authorList>
            <person name="Skennerton C.T."/>
            <person name="Barr J.J."/>
            <person name="Slater F.R."/>
            <person name="Bond P.L."/>
            <person name="Tyson G.W."/>
        </authorList>
    </citation>
    <scope>NUCLEOTIDE SEQUENCE [LARGE SCALE GENOMIC DNA]</scope>
</reference>
<dbReference type="STRING" id="1453999.AW06_000131"/>
<feature type="transmembrane region" description="Helical" evidence="1">
    <location>
        <begin position="94"/>
        <end position="115"/>
    </location>
</feature>
<protein>
    <recommendedName>
        <fullName evidence="1">Probable queuosine precursor transporter</fullName>
        <shortName evidence="1">Q precursor transporter</shortName>
    </recommendedName>
</protein>
<feature type="transmembrane region" description="Helical" evidence="1">
    <location>
        <begin position="29"/>
        <end position="47"/>
    </location>
</feature>
<dbReference type="NCBIfam" id="TIGR00697">
    <property type="entry name" value="queuosine precursor transporter"/>
    <property type="match status" value="1"/>
</dbReference>
<evidence type="ECO:0000313" key="3">
    <source>
        <dbReference type="Proteomes" id="UP000021315"/>
    </source>
</evidence>
<comment type="subcellular location">
    <subcellularLocation>
        <location evidence="1">Cell inner membrane</location>
        <topology evidence="1">Multi-pass membrane protein</topology>
    </subcellularLocation>
</comment>
<keyword evidence="1" id="KW-0813">Transport</keyword>
<gene>
    <name evidence="2" type="primary">yhhQ</name>
    <name evidence="2" type="ORF">AW06_000131</name>
</gene>
<keyword evidence="1" id="KW-0812">Transmembrane</keyword>
<dbReference type="EMBL" id="JDST02000003">
    <property type="protein sequence ID" value="KFB78518.1"/>
    <property type="molecule type" value="Genomic_DNA"/>
</dbReference>
<dbReference type="GO" id="GO:0005886">
    <property type="term" value="C:plasma membrane"/>
    <property type="evidence" value="ECO:0007669"/>
    <property type="project" value="UniProtKB-SubCell"/>
</dbReference>
<dbReference type="AlphaFoldDB" id="A0A080MBB3"/>
<keyword evidence="1" id="KW-0472">Membrane</keyword>
<dbReference type="Proteomes" id="UP000021315">
    <property type="component" value="Unassembled WGS sequence"/>
</dbReference>
<keyword evidence="1" id="KW-1003">Cell membrane</keyword>
<dbReference type="Pfam" id="PF02592">
    <property type="entry name" value="Vut_1"/>
    <property type="match status" value="1"/>
</dbReference>
<proteinExistence type="inferred from homology"/>
<comment type="function">
    <text evidence="1">Involved in the import of queuosine (Q) precursors, required for Q precursor salvage.</text>
</comment>
<accession>A0A080MBB3</accession>
<organism evidence="2 3">
    <name type="scientific">Candidatus Accumulibacter cognatus</name>
    <dbReference type="NCBI Taxonomy" id="2954383"/>
    <lineage>
        <taxon>Bacteria</taxon>
        <taxon>Pseudomonadati</taxon>
        <taxon>Pseudomonadota</taxon>
        <taxon>Betaproteobacteria</taxon>
        <taxon>Candidatus Accumulibacter</taxon>
    </lineage>
</organism>
<dbReference type="GO" id="GO:0022857">
    <property type="term" value="F:transmembrane transporter activity"/>
    <property type="evidence" value="ECO:0007669"/>
    <property type="project" value="UniProtKB-UniRule"/>
</dbReference>
<feature type="transmembrane region" description="Helical" evidence="1">
    <location>
        <begin position="59"/>
        <end position="82"/>
    </location>
</feature>
<evidence type="ECO:0000256" key="1">
    <source>
        <dbReference type="HAMAP-Rule" id="MF_02088"/>
    </source>
</evidence>
<feature type="transmembrane region" description="Helical" evidence="1">
    <location>
        <begin position="135"/>
        <end position="157"/>
    </location>
</feature>
<dbReference type="PANTHER" id="PTHR34300:SF2">
    <property type="entry name" value="QUEUOSINE PRECURSOR TRANSPORTER-RELATED"/>
    <property type="match status" value="1"/>
</dbReference>
<keyword evidence="1" id="KW-1133">Transmembrane helix</keyword>
<evidence type="ECO:0000313" key="2">
    <source>
        <dbReference type="EMBL" id="KFB78518.1"/>
    </source>
</evidence>
<sequence>MADVPWYKAAMSTDVQLPSTPQASSGYRYYDLVMAAFVAVYLCSNLIGPAKAAQLTVPVIGPVTFGAGVLFFPISYIFGDILTEVYGYARARRVIWAGFAAMTFASLMAWVVVHLPPAPAWQNQAAYEIAFGSTWRIVLASLTAFFCGEFVNSFVLAKMKILTHGRWLWTRTIGSTIVGEGVDSLLFYPLAFYGSGLIPNEILWRVMLAQFVTKVGVEVVFTPLTYKIVAALKRAEHEDYYDIRTNFTPFRLRT</sequence>
<comment type="caution">
    <text evidence="2">The sequence shown here is derived from an EMBL/GenBank/DDBJ whole genome shotgun (WGS) entry which is preliminary data.</text>
</comment>
<name>A0A080MBB3_9PROT</name>
<dbReference type="HAMAP" id="MF_02088">
    <property type="entry name" value="Q_prec_transport"/>
    <property type="match status" value="1"/>
</dbReference>
<keyword evidence="3" id="KW-1185">Reference proteome</keyword>